<evidence type="ECO:0000256" key="4">
    <source>
        <dbReference type="PROSITE-ProRule" id="PRU00076"/>
    </source>
</evidence>
<accession>A0A6P8ZWH6</accession>
<evidence type="ECO:0000313" key="11">
    <source>
        <dbReference type="Proteomes" id="UP000515158"/>
    </source>
</evidence>
<evidence type="ECO:0000259" key="10">
    <source>
        <dbReference type="PROSITE" id="PS50279"/>
    </source>
</evidence>
<dbReference type="InParanoid" id="A0A6P8ZWH6"/>
<dbReference type="CDD" id="cd00109">
    <property type="entry name" value="Kunitz-type"/>
    <property type="match status" value="1"/>
</dbReference>
<evidence type="ECO:0000256" key="1">
    <source>
        <dbReference type="ARBA" id="ARBA00022690"/>
    </source>
</evidence>
<dbReference type="SMART" id="SM00131">
    <property type="entry name" value="KU"/>
    <property type="match status" value="1"/>
</dbReference>
<feature type="compositionally biased region" description="Pro residues" evidence="5">
    <location>
        <begin position="1769"/>
        <end position="1779"/>
    </location>
</feature>
<keyword evidence="6" id="KW-1133">Transmembrane helix</keyword>
<keyword evidence="7" id="KW-0732">Signal</keyword>
<dbReference type="PROSITE" id="PS01186">
    <property type="entry name" value="EGF_2"/>
    <property type="match status" value="1"/>
</dbReference>
<dbReference type="PROSITE" id="PS00280">
    <property type="entry name" value="BPTI_KUNITZ_1"/>
    <property type="match status" value="1"/>
</dbReference>
<evidence type="ECO:0000256" key="2">
    <source>
        <dbReference type="ARBA" id="ARBA00022900"/>
    </source>
</evidence>
<feature type="compositionally biased region" description="Basic and acidic residues" evidence="5">
    <location>
        <begin position="1857"/>
        <end position="1868"/>
    </location>
</feature>
<feature type="domain" description="BPTI/Kunitz inhibitor" evidence="10">
    <location>
        <begin position="45"/>
        <end position="93"/>
    </location>
</feature>
<dbReference type="SMART" id="SM00181">
    <property type="entry name" value="EGF"/>
    <property type="match status" value="4"/>
</dbReference>
<dbReference type="OrthoDB" id="5989513at2759"/>
<dbReference type="InterPro" id="IPR002223">
    <property type="entry name" value="Kunitz_BPTI"/>
</dbReference>
<feature type="compositionally biased region" description="Pro residues" evidence="5">
    <location>
        <begin position="129"/>
        <end position="138"/>
    </location>
</feature>
<feature type="domain" description="EGF-like" evidence="9">
    <location>
        <begin position="1172"/>
        <end position="1209"/>
    </location>
</feature>
<dbReference type="CTD" id="43923"/>
<feature type="compositionally biased region" description="Acidic residues" evidence="5">
    <location>
        <begin position="1869"/>
        <end position="1891"/>
    </location>
</feature>
<gene>
    <name evidence="12" type="primary">LOC117650428</name>
</gene>
<dbReference type="SUPFAM" id="SSF57362">
    <property type="entry name" value="BPTI-like"/>
    <property type="match status" value="1"/>
</dbReference>
<dbReference type="InterPro" id="IPR013320">
    <property type="entry name" value="ConA-like_dom_sf"/>
</dbReference>
<feature type="domain" description="Laminin G" evidence="8">
    <location>
        <begin position="391"/>
        <end position="573"/>
    </location>
</feature>
<dbReference type="InterPro" id="IPR020901">
    <property type="entry name" value="Prtase_inh_Kunz-CS"/>
</dbReference>
<feature type="domain" description="Laminin G" evidence="8">
    <location>
        <begin position="1209"/>
        <end position="1429"/>
    </location>
</feature>
<feature type="transmembrane region" description="Helical" evidence="6">
    <location>
        <begin position="1726"/>
        <end position="1747"/>
    </location>
</feature>
<dbReference type="FunFam" id="4.10.410.10:FF:000020">
    <property type="entry name" value="Collagen, type VI, alpha 3"/>
    <property type="match status" value="1"/>
</dbReference>
<dbReference type="FunCoup" id="A0A6P8ZWH6">
    <property type="interactions" value="46"/>
</dbReference>
<feature type="compositionally biased region" description="Low complexity" evidence="5">
    <location>
        <begin position="119"/>
        <end position="128"/>
    </location>
</feature>
<keyword evidence="2" id="KW-0722">Serine protease inhibitor</keyword>
<feature type="domain" description="Laminin G" evidence="8">
    <location>
        <begin position="570"/>
        <end position="751"/>
    </location>
</feature>
<feature type="domain" description="Laminin G" evidence="8">
    <location>
        <begin position="1471"/>
        <end position="1671"/>
    </location>
</feature>
<feature type="disulfide bond" evidence="4">
    <location>
        <begin position="1438"/>
        <end position="1455"/>
    </location>
</feature>
<dbReference type="Gene3D" id="4.10.410.10">
    <property type="entry name" value="Pancreatic trypsin inhibitor Kunitz domain"/>
    <property type="match status" value="1"/>
</dbReference>
<feature type="domain" description="Laminin G" evidence="8">
    <location>
        <begin position="999"/>
        <end position="1171"/>
    </location>
</feature>
<dbReference type="InterPro" id="IPR000742">
    <property type="entry name" value="EGF"/>
</dbReference>
<dbReference type="GO" id="GO:0004867">
    <property type="term" value="F:serine-type endopeptidase inhibitor activity"/>
    <property type="evidence" value="ECO:0007669"/>
    <property type="project" value="UniProtKB-KW"/>
</dbReference>
<evidence type="ECO:0000313" key="12">
    <source>
        <dbReference type="RefSeq" id="XP_034249743.1"/>
    </source>
</evidence>
<dbReference type="GO" id="GO:0016020">
    <property type="term" value="C:membrane"/>
    <property type="evidence" value="ECO:0007669"/>
    <property type="project" value="UniProtKB-SubCell"/>
</dbReference>
<keyword evidence="11" id="KW-1185">Reference proteome</keyword>
<evidence type="ECO:0000259" key="9">
    <source>
        <dbReference type="PROSITE" id="PS50026"/>
    </source>
</evidence>
<keyword evidence="6" id="KW-0812">Transmembrane</keyword>
<dbReference type="PROSITE" id="PS50025">
    <property type="entry name" value="LAM_G_DOMAIN"/>
    <property type="match status" value="6"/>
</dbReference>
<dbReference type="Gene3D" id="2.10.25.10">
    <property type="entry name" value="Laminin"/>
    <property type="match status" value="3"/>
</dbReference>
<dbReference type="Pfam" id="PF00008">
    <property type="entry name" value="EGF"/>
    <property type="match status" value="1"/>
</dbReference>
<evidence type="ECO:0000259" key="8">
    <source>
        <dbReference type="PROSITE" id="PS50025"/>
    </source>
</evidence>
<dbReference type="InterPro" id="IPR001791">
    <property type="entry name" value="Laminin_G"/>
</dbReference>
<dbReference type="GeneID" id="117650428"/>
<keyword evidence="6" id="KW-0472">Membrane</keyword>
<feature type="domain" description="EGF-like" evidence="9">
    <location>
        <begin position="1430"/>
        <end position="1468"/>
    </location>
</feature>
<feature type="signal peptide" evidence="7">
    <location>
        <begin position="1"/>
        <end position="34"/>
    </location>
</feature>
<proteinExistence type="predicted"/>
<feature type="domain" description="EGF-like" evidence="9">
    <location>
        <begin position="349"/>
        <end position="387"/>
    </location>
</feature>
<keyword evidence="4" id="KW-0245">EGF-like domain</keyword>
<feature type="region of interest" description="Disordered" evidence="5">
    <location>
        <begin position="1765"/>
        <end position="1922"/>
    </location>
</feature>
<dbReference type="CDD" id="cd00110">
    <property type="entry name" value="LamG"/>
    <property type="match status" value="5"/>
</dbReference>
<dbReference type="Gene3D" id="2.60.120.200">
    <property type="match status" value="6"/>
</dbReference>
<dbReference type="Proteomes" id="UP000515158">
    <property type="component" value="Unplaced"/>
</dbReference>
<dbReference type="Gene3D" id="2.60.120.1000">
    <property type="match status" value="1"/>
</dbReference>
<dbReference type="Pfam" id="PF02210">
    <property type="entry name" value="Laminin_G_2"/>
    <property type="match status" value="6"/>
</dbReference>
<feature type="region of interest" description="Disordered" evidence="5">
    <location>
        <begin position="1938"/>
        <end position="1964"/>
    </location>
</feature>
<feature type="domain" description="Laminin G" evidence="8">
    <location>
        <begin position="155"/>
        <end position="348"/>
    </location>
</feature>
<name>A0A6P8ZWH6_THRPL</name>
<dbReference type="PROSITE" id="PS50026">
    <property type="entry name" value="EGF_3"/>
    <property type="match status" value="4"/>
</dbReference>
<keyword evidence="1" id="KW-0646">Protease inhibitor</keyword>
<protein>
    <submittedName>
        <fullName evidence="12">Uncharacterized protein LOC117650428 isoform X1</fullName>
    </submittedName>
</protein>
<dbReference type="Pfam" id="PF00014">
    <property type="entry name" value="Kunitz_BPTI"/>
    <property type="match status" value="1"/>
</dbReference>
<dbReference type="PANTHER" id="PTHR15036">
    <property type="entry name" value="PIKACHURIN-LIKE PROTEIN"/>
    <property type="match status" value="1"/>
</dbReference>
<dbReference type="InterPro" id="IPR036880">
    <property type="entry name" value="Kunitz_BPTI_sf"/>
</dbReference>
<feature type="compositionally biased region" description="Basic and acidic residues" evidence="5">
    <location>
        <begin position="1824"/>
        <end position="1835"/>
    </location>
</feature>
<organism evidence="12">
    <name type="scientific">Thrips palmi</name>
    <name type="common">Melon thrips</name>
    <dbReference type="NCBI Taxonomy" id="161013"/>
    <lineage>
        <taxon>Eukaryota</taxon>
        <taxon>Metazoa</taxon>
        <taxon>Ecdysozoa</taxon>
        <taxon>Arthropoda</taxon>
        <taxon>Hexapoda</taxon>
        <taxon>Insecta</taxon>
        <taxon>Pterygota</taxon>
        <taxon>Neoptera</taxon>
        <taxon>Paraneoptera</taxon>
        <taxon>Thysanoptera</taxon>
        <taxon>Terebrantia</taxon>
        <taxon>Thripoidea</taxon>
        <taxon>Thripidae</taxon>
        <taxon>Thrips</taxon>
    </lineage>
</organism>
<dbReference type="SUPFAM" id="SSF49899">
    <property type="entry name" value="Concanavalin A-like lectins/glucanases"/>
    <property type="match status" value="6"/>
</dbReference>
<evidence type="ECO:0000256" key="5">
    <source>
        <dbReference type="SAM" id="MobiDB-lite"/>
    </source>
</evidence>
<dbReference type="PROSITE" id="PS50279">
    <property type="entry name" value="BPTI_KUNITZ_2"/>
    <property type="match status" value="1"/>
</dbReference>
<dbReference type="FunFam" id="2.10.25.10:FF:000459">
    <property type="entry name" value="Axotactin, isoform B"/>
    <property type="match status" value="1"/>
</dbReference>
<dbReference type="SMART" id="SM00282">
    <property type="entry name" value="LamG"/>
    <property type="match status" value="6"/>
</dbReference>
<feature type="region of interest" description="Disordered" evidence="5">
    <location>
        <begin position="106"/>
        <end position="141"/>
    </location>
</feature>
<evidence type="ECO:0000256" key="3">
    <source>
        <dbReference type="ARBA" id="ARBA00023157"/>
    </source>
</evidence>
<reference evidence="12" key="1">
    <citation type="submission" date="2025-08" db="UniProtKB">
        <authorList>
            <consortium name="RefSeq"/>
        </authorList>
    </citation>
    <scope>IDENTIFICATION</scope>
    <source>
        <tissue evidence="12">Total insect</tissue>
    </source>
</reference>
<feature type="domain" description="EGF-like" evidence="9">
    <location>
        <begin position="753"/>
        <end position="791"/>
    </location>
</feature>
<evidence type="ECO:0000256" key="7">
    <source>
        <dbReference type="SAM" id="SignalP"/>
    </source>
</evidence>
<feature type="chain" id="PRO_5028059765" evidence="7">
    <location>
        <begin position="35"/>
        <end position="1964"/>
    </location>
</feature>
<dbReference type="InterPro" id="IPR050372">
    <property type="entry name" value="Neurexin-related_CASP"/>
</dbReference>
<dbReference type="PANTHER" id="PTHR15036:SF49">
    <property type="entry name" value="AXOTACTIN"/>
    <property type="match status" value="1"/>
</dbReference>
<dbReference type="KEGG" id="tpal:117650428"/>
<feature type="compositionally biased region" description="Low complexity" evidence="5">
    <location>
        <begin position="1847"/>
        <end position="1856"/>
    </location>
</feature>
<evidence type="ECO:0000256" key="6">
    <source>
        <dbReference type="SAM" id="Phobius"/>
    </source>
</evidence>
<comment type="caution">
    <text evidence="4">Lacks conserved residue(s) required for the propagation of feature annotation.</text>
</comment>
<sequence length="1964" mass="218632">MAPGRGPPAGPAGLGAMAVLLPLACLGCLAIAEAAATTPAPVPKCKQPPLAGNCTTYLHKWYYDGDVCRTFTYGGCNGNLNRFNTEYECLAACAPGHTLPPYMISTTTTPAPRGVNASTTPKRPGTTKRPPPTEPPVPLADRGHELTFAETGRQKVFMMTRGDAFIQVDDHRIPTFQLRLCREISFQFRTRLPHGLLVYHSVKNRPGGLEPYALYVIVEKGQLKVVHVIGKHSTSVTVGEGLNRDTWHTVLVRIDVPNSRLLASVDNRTAEASILGLTPGYGVTTDLPSVVLIGGLSPEEKLHGVKYIIESFMGCIKDMRLSAGKSSSELEPIRPLVASKHDNVLEGCINKCRTRDNLCFVGSHCINHYQDVSCDCYGTEYEGERCDIYTATVLTLRGSSFVSYRIYDWKDRVHSNVNRISLFFKTRFDDSALFYASGETDRHHHIAASIVNGSVVVEMDFWAGPAIVTDMKTIVTNNHWHNLTIYHARDRVHISLGAEKKEISLPGTQHYLQIDPEIYIGGGPELNKKRGLLSNNNFAGSLKYVFFNDVSILYELKKGNPKVHYIGVLAPEFYEADVEIIPLTFPFPSSHIWWPASNVHNNLSLSFEFKSYRSMAVLVSSNVTTASGTGYMEVRVVNDQIRLELIPEIGKNVTHLTTVTFDSRANWHNVDLTYSKGEVRLTVDYRNKQSQLFGLEFTMGDRVIIGSALGSKANTGLVGCMRQVVVNGVPLEPRYVVRTKHTVGTVSLDNCQLVDPCTRPNACEHGGKCSVKDDRVTCDCKGTGYIGKNCHFAEFRKTCEELALLGYTKPDVYLIDIDGNGRFPPAHVKCEFQSLEDATKTIVEHNLPSQVDVRGASESDFSFTIKYREFTSEMLQELISHSLYCSQYIKYDCYKAPLELHSATWFVSSARNGTVDYLGNVKRGSCPCSANRTCVDPDLSCNCDVTESKWHSDEGFFATPSSLGITEMVFLQQKDLDEDALGRITLGPLECVETNTQTYVVTFTTSQSYIEVPGWRKGDIAFSFRTTGENAILLYQPPIRPHLPSFMVALTSDFKLTFNFTLNTGRSRELEIKSQRRLNSGEWQKIWIDYNEHHVRFMINTDYQMVDLLPEEEFGPFEGSMFIGGATEDLLKKSSISQGLIGCFRGLVVNGEVLDIYSYMSVHLSEIIKDCKPSCDPNPCKNGAQCKELWSTFKCVCENPWAYIGQHCETNINVNAMTMVRMETYMNKNFLFNNTDPEKKLLKSMLKENILLNVRTYDANSLLLYANDHLNNFVHLFIQNKKNLVFLFNSGNEIRRMSVQYPGLNSGKSVQIAIIRKGGDVTLHVNDRNTTIHAPNVLLTEYRHKPWINAEKEVLAPQRPPAPPTDYFQMKLGGMQDETLLRVNPEAHQLTGFIGCLRGFKIGNTLYDLQANATNPIDIVAPAGVIPGCRMKCDDEPCKHQGICIEDFAKGESSCNCEHTSYYGEFCGQEKGADFGGESVLLRNFTVEGEVNQVKVQLAFSSNDARHRSTALLLIQTETRRSYYLLVAISAEGELIFEEDREGTATSIGARIKDRNFLNGARHSLYYKRVDQSATLLIDREPVALQPISVLSYTEDKDASPRVSDAVHIGGLKTSDPRFGAYTSYSGCLSNVFVEVNHQMMKPVDEYMAFIKNGSEKVLVISPSGVRSAQCANFDLIHKPRPSPSLNSSLVSVGRDKAWVEDSPSRVPYKSQYSVPSTVEEGFGKIAFIVLTSIFALVMLGVAWDVYRTQRNYRRRKEAEEAAAMLWHKPPPLLPPTAPSPYKARQQQQQQNGSASKPLLKGEPPSAVHVAPPVVPQQNGRQIRFQEDRTDRELQWEPLSEEENKLLDQGLPGGLDLRNKFPPIHEDDHDSEEVSEPADPDDALTDDEPDEGGARAGLPGLAQRPVQAFPSRSAGPQRPLAPMPVYLADNVRTFANPISYLGGPRLLSNSTAPRTSKESVLSLD</sequence>
<dbReference type="CDD" id="cd00054">
    <property type="entry name" value="EGF_CA"/>
    <property type="match status" value="2"/>
</dbReference>
<dbReference type="RefSeq" id="XP_034249743.1">
    <property type="nucleotide sequence ID" value="XM_034393852.1"/>
</dbReference>
<keyword evidence="3 4" id="KW-1015">Disulfide bond</keyword>